<dbReference type="EMBL" id="BSDI01000022">
    <property type="protein sequence ID" value="GLH99318.1"/>
    <property type="molecule type" value="Genomic_DNA"/>
</dbReference>
<dbReference type="InterPro" id="IPR016032">
    <property type="entry name" value="Sig_transdc_resp-reg_C-effctor"/>
</dbReference>
<dbReference type="SMART" id="SM00382">
    <property type="entry name" value="AAA"/>
    <property type="match status" value="1"/>
</dbReference>
<evidence type="ECO:0000313" key="8">
    <source>
        <dbReference type="Proteomes" id="UP001144280"/>
    </source>
</evidence>
<dbReference type="SUPFAM" id="SSF52540">
    <property type="entry name" value="P-loop containing nucleoside triphosphate hydrolases"/>
    <property type="match status" value="1"/>
</dbReference>
<dbReference type="Gene3D" id="1.25.40.10">
    <property type="entry name" value="Tetratricopeptide repeat domain"/>
    <property type="match status" value="1"/>
</dbReference>
<dbReference type="InterPro" id="IPR001867">
    <property type="entry name" value="OmpR/PhoB-type_DNA-bd"/>
</dbReference>
<evidence type="ECO:0000313" key="7">
    <source>
        <dbReference type="EMBL" id="GLH99318.1"/>
    </source>
</evidence>
<feature type="domain" description="OmpR/PhoB-type" evidence="6">
    <location>
        <begin position="1"/>
        <end position="68"/>
    </location>
</feature>
<evidence type="ECO:0000256" key="4">
    <source>
        <dbReference type="ARBA" id="ARBA00023163"/>
    </source>
</evidence>
<comment type="caution">
    <text evidence="7">The sequence shown here is derived from an EMBL/GenBank/DDBJ whole genome shotgun (WGS) entry which is preliminary data.</text>
</comment>
<sequence>MALLILRRNRTVQTASLIDELWGQCPPESALPTLQTYIYKLRKMLDVERPGEGSKLLRTNGYSYQLQVSGGQFDLDEFEEQADAGARALDRGAPEEARRALTEALGLWRGPALANVPVGNLLAAEATRLEERRLRVLEMRMEADLQLGNHQSLISELKALIMTHPLSETFYAKLITSLALAGRPHEALEAYRRLQRILREELGLEPSAELRALQHSILTSRPVPVRQVATVSTLPTAAARAAAGGPAVPAIAPADGATPTPLAVESGLAGAASGPVTVAPAPVPAQLPPAVADFTGHEQLILDLERFLTSPDHRRAEGRMVSLTGTPGVGKTSTALHLAHRVRARFPDGQFFARLRGTDAEPAAPYDVLLDFLRSVDALPAGGSDIELGAATRLYRGWCAKRRVLIVLDDAASAWQVEPLMPGDARCGVIVTSRFAHGLPGARTAAVQPLRLNDCLRLLSGVIGRRRVDAEVDAAADIVRLCGNLPLAVRGAAARLAASPNVSLRRFAQQLSAAPTRLAELSIGDIDVRARYTASYERLDERERWALRLLCLLGDRAFDAQDVVSLLGCPPLVAEMVLARLVECHLLAMVDTRSGRAHRYVFLGLARVYAADCLAALVGQEVQTYFPPALFEVPARSDHLVG</sequence>
<keyword evidence="3 5" id="KW-0238">DNA-binding</keyword>
<dbReference type="SUPFAM" id="SSF48452">
    <property type="entry name" value="TPR-like"/>
    <property type="match status" value="1"/>
</dbReference>
<dbReference type="PANTHER" id="PTHR35807">
    <property type="entry name" value="TRANSCRIPTIONAL REGULATOR REDD-RELATED"/>
    <property type="match status" value="1"/>
</dbReference>
<dbReference type="Proteomes" id="UP001144280">
    <property type="component" value="Unassembled WGS sequence"/>
</dbReference>
<dbReference type="Gene3D" id="1.10.10.10">
    <property type="entry name" value="Winged helix-like DNA-binding domain superfamily/Winged helix DNA-binding domain"/>
    <property type="match status" value="1"/>
</dbReference>
<dbReference type="PRINTS" id="PR00364">
    <property type="entry name" value="DISEASERSIST"/>
</dbReference>
<dbReference type="SUPFAM" id="SSF46894">
    <property type="entry name" value="C-terminal effector domain of the bipartite response regulators"/>
    <property type="match status" value="1"/>
</dbReference>
<evidence type="ECO:0000256" key="5">
    <source>
        <dbReference type="PROSITE-ProRule" id="PRU01091"/>
    </source>
</evidence>
<dbReference type="Pfam" id="PF00486">
    <property type="entry name" value="Trans_reg_C"/>
    <property type="match status" value="1"/>
</dbReference>
<dbReference type="InterPro" id="IPR005158">
    <property type="entry name" value="BTAD"/>
</dbReference>
<dbReference type="PROSITE" id="PS51755">
    <property type="entry name" value="OMPR_PHOB"/>
    <property type="match status" value="1"/>
</dbReference>
<evidence type="ECO:0000256" key="3">
    <source>
        <dbReference type="ARBA" id="ARBA00023125"/>
    </source>
</evidence>
<dbReference type="InterPro" id="IPR011990">
    <property type="entry name" value="TPR-like_helical_dom_sf"/>
</dbReference>
<dbReference type="InterPro" id="IPR003593">
    <property type="entry name" value="AAA+_ATPase"/>
</dbReference>
<dbReference type="SMART" id="SM01043">
    <property type="entry name" value="BTAD"/>
    <property type="match status" value="1"/>
</dbReference>
<dbReference type="CDD" id="cd15831">
    <property type="entry name" value="BTAD"/>
    <property type="match status" value="1"/>
</dbReference>
<proteinExistence type="inferred from homology"/>
<dbReference type="InterPro" id="IPR027417">
    <property type="entry name" value="P-loop_NTPase"/>
</dbReference>
<feature type="DNA-binding region" description="OmpR/PhoB-type" evidence="5">
    <location>
        <begin position="1"/>
        <end position="68"/>
    </location>
</feature>
<dbReference type="Gene3D" id="3.40.50.300">
    <property type="entry name" value="P-loop containing nucleotide triphosphate hydrolases"/>
    <property type="match status" value="1"/>
</dbReference>
<organism evidence="7 8">
    <name type="scientific">Phytohabitans aurantiacus</name>
    <dbReference type="NCBI Taxonomy" id="3016789"/>
    <lineage>
        <taxon>Bacteria</taxon>
        <taxon>Bacillati</taxon>
        <taxon>Actinomycetota</taxon>
        <taxon>Actinomycetes</taxon>
        <taxon>Micromonosporales</taxon>
        <taxon>Micromonosporaceae</taxon>
    </lineage>
</organism>
<keyword evidence="4" id="KW-0804">Transcription</keyword>
<keyword evidence="8" id="KW-1185">Reference proteome</keyword>
<dbReference type="InterPro" id="IPR051677">
    <property type="entry name" value="AfsR-DnrI-RedD_regulator"/>
</dbReference>
<evidence type="ECO:0000256" key="2">
    <source>
        <dbReference type="ARBA" id="ARBA00023015"/>
    </source>
</evidence>
<dbReference type="Pfam" id="PF03704">
    <property type="entry name" value="BTAD"/>
    <property type="match status" value="1"/>
</dbReference>
<gene>
    <name evidence="7" type="ORF">Pa4123_45930</name>
</gene>
<evidence type="ECO:0000256" key="1">
    <source>
        <dbReference type="ARBA" id="ARBA00005820"/>
    </source>
</evidence>
<evidence type="ECO:0000259" key="6">
    <source>
        <dbReference type="PROSITE" id="PS51755"/>
    </source>
</evidence>
<protein>
    <recommendedName>
        <fullName evidence="6">OmpR/PhoB-type domain-containing protein</fullName>
    </recommendedName>
</protein>
<keyword evidence="2" id="KW-0805">Transcription regulation</keyword>
<accession>A0ABQ5QXR6</accession>
<comment type="similarity">
    <text evidence="1">Belongs to the AfsR/DnrI/RedD regulatory family.</text>
</comment>
<dbReference type="InterPro" id="IPR036388">
    <property type="entry name" value="WH-like_DNA-bd_sf"/>
</dbReference>
<reference evidence="7" key="1">
    <citation type="submission" date="2022-12" db="EMBL/GenBank/DDBJ databases">
        <title>New Phytohabitans aurantiacus sp. RD004123 nov., an actinomycete isolated from soil.</title>
        <authorList>
            <person name="Triningsih D.W."/>
            <person name="Harunari E."/>
            <person name="Igarashi Y."/>
        </authorList>
    </citation>
    <scope>NUCLEOTIDE SEQUENCE</scope>
    <source>
        <strain evidence="7">RD004123</strain>
    </source>
</reference>
<name>A0ABQ5QXR6_9ACTN</name>
<dbReference type="PANTHER" id="PTHR35807:SF1">
    <property type="entry name" value="TRANSCRIPTIONAL REGULATOR REDD"/>
    <property type="match status" value="1"/>
</dbReference>